<dbReference type="EMBL" id="MRCE01000004">
    <property type="protein sequence ID" value="OKH39719.1"/>
    <property type="molecule type" value="Genomic_DNA"/>
</dbReference>
<dbReference type="SUPFAM" id="SSF53335">
    <property type="entry name" value="S-adenosyl-L-methionine-dependent methyltransferases"/>
    <property type="match status" value="1"/>
</dbReference>
<sequence>MTQSLQERVAAFPFWYHKIELPGGIVTPGWAPLNQSSYGIPEDLTGKRVLDVGAWDGYWSFEALKRGAREVVAIDDFSDYLGQLEENQRCAWDTFDLCREAFGYGEDICQRIEMSVYDVSEERLGRFDVVFCFGTLYHLRYPLLALDKLAGVCDDELYVESAILDDFSPYQGGLGHGYSGKQMVMEFYPNNEYGGNSTNYWVPTLMCLANMLKAAGFNKVQAWKLVKQPTQLSLCRGFAMGSKAT</sequence>
<dbReference type="Gene3D" id="3.40.50.150">
    <property type="entry name" value="Vaccinia Virus protein VP39"/>
    <property type="match status" value="1"/>
</dbReference>
<dbReference type="Proteomes" id="UP000185860">
    <property type="component" value="Unassembled WGS sequence"/>
</dbReference>
<dbReference type="InterPro" id="IPR029063">
    <property type="entry name" value="SAM-dependent_MTases_sf"/>
</dbReference>
<dbReference type="RefSeq" id="WP_073592440.1">
    <property type="nucleotide sequence ID" value="NZ_MRCE01000004.1"/>
</dbReference>
<accession>A0A1U7IQR9</accession>
<gene>
    <name evidence="1" type="ORF">NIES2119_05555</name>
</gene>
<evidence type="ECO:0000313" key="2">
    <source>
        <dbReference type="Proteomes" id="UP000185860"/>
    </source>
</evidence>
<protein>
    <recommendedName>
        <fullName evidence="3">Methyltransferase, TIGR04290 family</fullName>
    </recommendedName>
</protein>
<dbReference type="CDD" id="cd02440">
    <property type="entry name" value="AdoMet_MTases"/>
    <property type="match status" value="1"/>
</dbReference>
<evidence type="ECO:0000313" key="1">
    <source>
        <dbReference type="EMBL" id="OKH39719.1"/>
    </source>
</evidence>
<dbReference type="STRING" id="454136.NIES2119_05555"/>
<dbReference type="InterPro" id="IPR027555">
    <property type="entry name" value="Mo5U34_MeTrfas-like"/>
</dbReference>
<dbReference type="OrthoDB" id="9791837at2"/>
<dbReference type="AlphaFoldDB" id="A0A1U7IQR9"/>
<evidence type="ECO:0008006" key="3">
    <source>
        <dbReference type="Google" id="ProtNLM"/>
    </source>
</evidence>
<comment type="caution">
    <text evidence="1">The sequence shown here is derived from an EMBL/GenBank/DDBJ whole genome shotgun (WGS) entry which is preliminary data.</text>
</comment>
<dbReference type="Pfam" id="PF08003">
    <property type="entry name" value="Methyltransf_9"/>
    <property type="match status" value="1"/>
</dbReference>
<organism evidence="1 2">
    <name type="scientific">[Phormidium ambiguum] IAM M-71</name>
    <dbReference type="NCBI Taxonomy" id="454136"/>
    <lineage>
        <taxon>Bacteria</taxon>
        <taxon>Bacillati</taxon>
        <taxon>Cyanobacteriota</taxon>
        <taxon>Cyanophyceae</taxon>
        <taxon>Oscillatoriophycideae</taxon>
        <taxon>Aerosakkonematales</taxon>
        <taxon>Aerosakkonemataceae</taxon>
        <taxon>Floridanema</taxon>
    </lineage>
</organism>
<proteinExistence type="predicted"/>
<name>A0A1U7IQR9_9CYAN</name>
<reference evidence="1 2" key="1">
    <citation type="submission" date="2016-11" db="EMBL/GenBank/DDBJ databases">
        <title>Draft Genome Sequences of Nine Cyanobacterial Strains from Diverse Habitats.</title>
        <authorList>
            <person name="Zhu T."/>
            <person name="Hou S."/>
            <person name="Lu X."/>
            <person name="Hess W.R."/>
        </authorList>
    </citation>
    <scope>NUCLEOTIDE SEQUENCE [LARGE SCALE GENOMIC DNA]</scope>
    <source>
        <strain evidence="1 2">IAM M-71</strain>
    </source>
</reference>